<proteinExistence type="predicted"/>
<protein>
    <submittedName>
        <fullName evidence="2">Uncharacterized protein</fullName>
    </submittedName>
</protein>
<keyword evidence="3" id="KW-1185">Reference proteome</keyword>
<dbReference type="RefSeq" id="XP_043006711.1">
    <property type="nucleotide sequence ID" value="XM_043156896.1"/>
</dbReference>
<comment type="caution">
    <text evidence="2">The sequence shown here is derived from an EMBL/GenBank/DDBJ whole genome shotgun (WGS) entry which is preliminary data.</text>
</comment>
<evidence type="ECO:0000256" key="1">
    <source>
        <dbReference type="SAM" id="SignalP"/>
    </source>
</evidence>
<name>A0A9P7URM2_9AGAR</name>
<organism evidence="2 3">
    <name type="scientific">Marasmius oreades</name>
    <name type="common">fairy-ring Marasmius</name>
    <dbReference type="NCBI Taxonomy" id="181124"/>
    <lineage>
        <taxon>Eukaryota</taxon>
        <taxon>Fungi</taxon>
        <taxon>Dikarya</taxon>
        <taxon>Basidiomycota</taxon>
        <taxon>Agaricomycotina</taxon>
        <taxon>Agaricomycetes</taxon>
        <taxon>Agaricomycetidae</taxon>
        <taxon>Agaricales</taxon>
        <taxon>Marasmiineae</taxon>
        <taxon>Marasmiaceae</taxon>
        <taxon>Marasmius</taxon>
    </lineage>
</organism>
<dbReference type="KEGG" id="more:E1B28_011840"/>
<feature type="chain" id="PRO_5040505896" evidence="1">
    <location>
        <begin position="18"/>
        <end position="160"/>
    </location>
</feature>
<evidence type="ECO:0000313" key="2">
    <source>
        <dbReference type="EMBL" id="KAG7090241.1"/>
    </source>
</evidence>
<evidence type="ECO:0000313" key="3">
    <source>
        <dbReference type="Proteomes" id="UP001049176"/>
    </source>
</evidence>
<dbReference type="GeneID" id="66080915"/>
<reference evidence="2" key="1">
    <citation type="journal article" date="2021" name="Genome Biol. Evol.">
        <title>The assembled and annotated genome of the fairy-ring fungus Marasmius oreades.</title>
        <authorList>
            <person name="Hiltunen M."/>
            <person name="Ament-Velasquez S.L."/>
            <person name="Johannesson H."/>
        </authorList>
    </citation>
    <scope>NUCLEOTIDE SEQUENCE</scope>
    <source>
        <strain evidence="2">03SP1</strain>
    </source>
</reference>
<feature type="signal peptide" evidence="1">
    <location>
        <begin position="1"/>
        <end position="17"/>
    </location>
</feature>
<dbReference type="EMBL" id="CM032187">
    <property type="protein sequence ID" value="KAG7090241.1"/>
    <property type="molecule type" value="Genomic_DNA"/>
</dbReference>
<accession>A0A9P7URM2</accession>
<sequence>MRLFSCVIAALAGTAFAAPSSIEQRQVNSNHGTIVTPTSGSSLLSGGTFDFKYIQSDWCHDGYSPVDVYLTSFAPTAANLNSAGGFSEGDYTYFFGSFLAANFGLPVITPAVPTSLTLPALNGISAGSQLFLAVVETARSCPPGNVPPQYGLTSTAIVYG</sequence>
<gene>
    <name evidence="2" type="ORF">E1B28_011840</name>
</gene>
<dbReference type="Proteomes" id="UP001049176">
    <property type="component" value="Chromosome 7"/>
</dbReference>
<keyword evidence="1" id="KW-0732">Signal</keyword>
<dbReference type="OrthoDB" id="2769307at2759"/>
<dbReference type="AlphaFoldDB" id="A0A9P7URM2"/>